<dbReference type="EMBL" id="CP147920">
    <property type="protein sequence ID" value="XAU14362.1"/>
    <property type="molecule type" value="Genomic_DNA"/>
</dbReference>
<evidence type="ECO:0000313" key="2">
    <source>
        <dbReference type="EMBL" id="XAU14362.1"/>
    </source>
</evidence>
<evidence type="ECO:0000256" key="1">
    <source>
        <dbReference type="SAM" id="Coils"/>
    </source>
</evidence>
<protein>
    <recommendedName>
        <fullName evidence="4">Nucleotide exchange factor GrpE</fullName>
    </recommendedName>
</protein>
<feature type="coiled-coil region" evidence="1">
    <location>
        <begin position="4"/>
        <end position="67"/>
    </location>
</feature>
<evidence type="ECO:0000313" key="3">
    <source>
        <dbReference type="Proteomes" id="UP001447842"/>
    </source>
</evidence>
<proteinExistence type="predicted"/>
<organism evidence="2 3">
    <name type="scientific">Sulfurimonas diazotrophicus</name>
    <dbReference type="NCBI Taxonomy" id="3131939"/>
    <lineage>
        <taxon>Bacteria</taxon>
        <taxon>Pseudomonadati</taxon>
        <taxon>Campylobacterota</taxon>
        <taxon>Epsilonproteobacteria</taxon>
        <taxon>Campylobacterales</taxon>
        <taxon>Sulfurimonadaceae</taxon>
        <taxon>Sulfurimonas</taxon>
    </lineage>
</organism>
<keyword evidence="1" id="KW-0175">Coiled coil</keyword>
<name>A0ABZ3HAD3_9BACT</name>
<evidence type="ECO:0008006" key="4">
    <source>
        <dbReference type="Google" id="ProtNLM"/>
    </source>
</evidence>
<keyword evidence="3" id="KW-1185">Reference proteome</keyword>
<dbReference type="Proteomes" id="UP001447842">
    <property type="component" value="Chromosome"/>
</dbReference>
<accession>A0ABZ3HAD3</accession>
<reference evidence="2 3" key="1">
    <citation type="submission" date="2024-03" db="EMBL/GenBank/DDBJ databases">
        <title>Sulfurimonas sp. HSL3-1.</title>
        <authorList>
            <person name="Wang S."/>
        </authorList>
    </citation>
    <scope>NUCLEOTIDE SEQUENCE [LARGE SCALE GENOMIC DNA]</scope>
    <source>
        <strain evidence="2 3">HSL3-1</strain>
    </source>
</reference>
<dbReference type="SUPFAM" id="SSF58113">
    <property type="entry name" value="Apolipoprotein A-I"/>
    <property type="match status" value="1"/>
</dbReference>
<sequence length="101" mass="11961">MSAKKKDEEIIEESQKTLEGYRAEIEALKEKASHYSTEVKAEFDKRLDELEKMYGEMQERYAAFKDKTEAKWDETKAFVILTNKALAHSYHYFLSHYKKKG</sequence>
<dbReference type="RefSeq" id="WP_345972102.1">
    <property type="nucleotide sequence ID" value="NZ_CP147920.1"/>
</dbReference>
<gene>
    <name evidence="2" type="ORF">WCY31_08865</name>
</gene>